<name>A0A2T1N6M3_9FLAO</name>
<sequence>MKHLAYVLILVLAFSCKDNQKEKVDTTVETTTHTETTTQNTKKNTETNADLPFLKDIKSLEKDTSANPIEAFKIKATNLATEVVKINKDNIKDALTKAKDFKNVVITVDNHTIVKLDVNDCKPSGAWSACMPKAEGYIKKGDLAYQNDYANNIIGLPDDQERLLFLFD</sequence>
<dbReference type="OrthoDB" id="1448963at2"/>
<accession>A0A2T1N6M3</accession>
<evidence type="ECO:0000313" key="1">
    <source>
        <dbReference type="EMBL" id="PSG87232.1"/>
    </source>
</evidence>
<evidence type="ECO:0000313" key="2">
    <source>
        <dbReference type="Proteomes" id="UP000238430"/>
    </source>
</evidence>
<dbReference type="RefSeq" id="WP_106680830.1">
    <property type="nucleotide sequence ID" value="NZ_JACHWV010000002.1"/>
</dbReference>
<dbReference type="Proteomes" id="UP000238430">
    <property type="component" value="Unassembled WGS sequence"/>
</dbReference>
<keyword evidence="2" id="KW-1185">Reference proteome</keyword>
<protein>
    <submittedName>
        <fullName evidence="1">Uncharacterized protein</fullName>
    </submittedName>
</protein>
<organism evidence="1 2">
    <name type="scientific">Mesoflavibacter zeaxanthinifaciens subsp. sabulilitoris</name>
    <dbReference type="NCBI Taxonomy" id="1520893"/>
    <lineage>
        <taxon>Bacteria</taxon>
        <taxon>Pseudomonadati</taxon>
        <taxon>Bacteroidota</taxon>
        <taxon>Flavobacteriia</taxon>
        <taxon>Flavobacteriales</taxon>
        <taxon>Flavobacteriaceae</taxon>
        <taxon>Mesoflavibacter</taxon>
    </lineage>
</organism>
<proteinExistence type="predicted"/>
<dbReference type="EMBL" id="PXOT01000027">
    <property type="protein sequence ID" value="PSG87232.1"/>
    <property type="molecule type" value="Genomic_DNA"/>
</dbReference>
<gene>
    <name evidence="1" type="ORF">C7H61_14100</name>
</gene>
<dbReference type="AlphaFoldDB" id="A0A2T1N6M3"/>
<reference evidence="1 2" key="1">
    <citation type="submission" date="2018-03" db="EMBL/GenBank/DDBJ databases">
        <title>Mesoflavibacter sp. HG37 and Mesoflavibacter sp. HG96 sp.nov., two marine bacteria isolated from seawater of Western Pacific Ocean.</title>
        <authorList>
            <person name="Cheng H."/>
            <person name="Wu Y.-H."/>
            <person name="Guo L.-L."/>
            <person name="Xu X.-W."/>
        </authorList>
    </citation>
    <scope>NUCLEOTIDE SEQUENCE [LARGE SCALE GENOMIC DNA]</scope>
    <source>
        <strain evidence="1 2">KCTC 42117</strain>
    </source>
</reference>
<dbReference type="PROSITE" id="PS51257">
    <property type="entry name" value="PROKAR_LIPOPROTEIN"/>
    <property type="match status" value="1"/>
</dbReference>
<comment type="caution">
    <text evidence="1">The sequence shown here is derived from an EMBL/GenBank/DDBJ whole genome shotgun (WGS) entry which is preliminary data.</text>
</comment>